<evidence type="ECO:0000313" key="2">
    <source>
        <dbReference type="Proteomes" id="UP001223646"/>
    </source>
</evidence>
<dbReference type="EMBL" id="JASOOY020000009">
    <property type="protein sequence ID" value="MEO3716456.1"/>
    <property type="molecule type" value="Genomic_DNA"/>
</dbReference>
<dbReference type="Proteomes" id="UP001223646">
    <property type="component" value="Unassembled WGS sequence"/>
</dbReference>
<proteinExistence type="predicted"/>
<reference evidence="1" key="1">
    <citation type="submission" date="2023-05" db="EMBL/GenBank/DDBJ databases">
        <authorList>
            <person name="Du J."/>
        </authorList>
    </citation>
    <scope>NUCLEOTIDE SEQUENCE</scope>
    <source>
        <strain evidence="1">UMB1064</strain>
    </source>
</reference>
<protein>
    <submittedName>
        <fullName evidence="1">Uncharacterized protein</fullName>
    </submittedName>
</protein>
<reference evidence="1" key="2">
    <citation type="submission" date="2024-05" db="EMBL/GenBank/DDBJ databases">
        <authorList>
            <person name="Wolfe A."/>
        </authorList>
    </citation>
    <scope>NUCLEOTIDE SEQUENCE</scope>
    <source>
        <strain evidence="1">UMB1064</strain>
    </source>
</reference>
<comment type="caution">
    <text evidence="1">The sequence shown here is derived from an EMBL/GenBank/DDBJ whole genome shotgun (WGS) entry which is preliminary data.</text>
</comment>
<accession>A0AAW9SXM3</accession>
<evidence type="ECO:0000313" key="1">
    <source>
        <dbReference type="EMBL" id="MEO3716456.1"/>
    </source>
</evidence>
<name>A0AAW9SXM3_CORAY</name>
<gene>
    <name evidence="1" type="ORF">QP460_002460</name>
</gene>
<dbReference type="RefSeq" id="WP_070851313.1">
    <property type="nucleotide sequence ID" value="NZ_JASOMP010000028.1"/>
</dbReference>
<sequence>MEPMEVNAGRFYCRPLRHDSRVDDAPVATQLLTELVPDSVAEFLRNSTTEWENDTAYRFAVAEQTNVEMLALATVEVIDADHVSITVRPAGDPTRVLPNDDQVLTKVTVADGVEAAEKALHRWAEGFLGKKVS</sequence>
<dbReference type="AlphaFoldDB" id="A0AAW9SXM3"/>
<organism evidence="1 2">
    <name type="scientific">Corynebacterium amycolatum</name>
    <dbReference type="NCBI Taxonomy" id="43765"/>
    <lineage>
        <taxon>Bacteria</taxon>
        <taxon>Bacillati</taxon>
        <taxon>Actinomycetota</taxon>
        <taxon>Actinomycetes</taxon>
        <taxon>Mycobacteriales</taxon>
        <taxon>Corynebacteriaceae</taxon>
        <taxon>Corynebacterium</taxon>
    </lineage>
</organism>